<dbReference type="RefSeq" id="XP_002548156.1">
    <property type="nucleotide sequence ID" value="XM_002548110.1"/>
</dbReference>
<keyword evidence="8" id="KW-0010">Activator</keyword>
<keyword evidence="5" id="KW-0678">Repressor</keyword>
<feature type="compositionally biased region" description="Low complexity" evidence="13">
    <location>
        <begin position="231"/>
        <end position="279"/>
    </location>
</feature>
<dbReference type="STRING" id="294747.C5MAE1"/>
<name>C5MAE1_CANTT</name>
<comment type="similarity">
    <text evidence="2">Belongs to the cyclin family. Cyclin C subfamily.</text>
</comment>
<gene>
    <name evidence="15" type="ORF">CTRG_02453</name>
</gene>
<dbReference type="GO" id="GO:0000411">
    <property type="term" value="P:positive regulation of transcription by galactose"/>
    <property type="evidence" value="ECO:0007669"/>
    <property type="project" value="EnsemblFungi"/>
</dbReference>
<evidence type="ECO:0000256" key="7">
    <source>
        <dbReference type="ARBA" id="ARBA00023127"/>
    </source>
</evidence>
<keyword evidence="16" id="KW-1185">Reference proteome</keyword>
<dbReference type="GO" id="GO:0016538">
    <property type="term" value="F:cyclin-dependent protein serine/threonine kinase regulator activity"/>
    <property type="evidence" value="ECO:0007669"/>
    <property type="project" value="EnsemblFungi"/>
</dbReference>
<proteinExistence type="inferred from homology"/>
<evidence type="ECO:0000256" key="13">
    <source>
        <dbReference type="SAM" id="MobiDB-lite"/>
    </source>
</evidence>
<evidence type="ECO:0000256" key="4">
    <source>
        <dbReference type="ARBA" id="ARBA00014912"/>
    </source>
</evidence>
<organism evidence="15 16">
    <name type="scientific">Candida tropicalis (strain ATCC MYA-3404 / T1)</name>
    <name type="common">Yeast</name>
    <dbReference type="NCBI Taxonomy" id="294747"/>
    <lineage>
        <taxon>Eukaryota</taxon>
        <taxon>Fungi</taxon>
        <taxon>Dikarya</taxon>
        <taxon>Ascomycota</taxon>
        <taxon>Saccharomycotina</taxon>
        <taxon>Pichiomycetes</taxon>
        <taxon>Debaryomycetaceae</taxon>
        <taxon>Candida/Lodderomyces clade</taxon>
        <taxon>Candida</taxon>
    </lineage>
</organism>
<protein>
    <recommendedName>
        <fullName evidence="4">RNA polymerase II holoenzyme cyclin-like subunit</fullName>
    </recommendedName>
</protein>
<comment type="subunit">
    <text evidence="3">Component of the SRB8-11 complex, a regulatory module of the Mediator complex.</text>
</comment>
<dbReference type="EMBL" id="GG692397">
    <property type="protein sequence ID" value="EER33635.1"/>
    <property type="molecule type" value="Genomic_DNA"/>
</dbReference>
<dbReference type="SMART" id="SM00385">
    <property type="entry name" value="CYCLIN"/>
    <property type="match status" value="1"/>
</dbReference>
<evidence type="ECO:0000256" key="1">
    <source>
        <dbReference type="ARBA" id="ARBA00004123"/>
    </source>
</evidence>
<evidence type="ECO:0000256" key="10">
    <source>
        <dbReference type="ARBA" id="ARBA00023242"/>
    </source>
</evidence>
<dbReference type="GO" id="GO:0034605">
    <property type="term" value="P:cellular response to heat"/>
    <property type="evidence" value="ECO:0007669"/>
    <property type="project" value="EnsemblFungi"/>
</dbReference>
<feature type="domain" description="Cyclin-like" evidence="14">
    <location>
        <begin position="59"/>
        <end position="158"/>
    </location>
</feature>
<dbReference type="GO" id="GO:0051321">
    <property type="term" value="P:meiotic cell cycle"/>
    <property type="evidence" value="ECO:0007669"/>
    <property type="project" value="EnsemblFungi"/>
</dbReference>
<evidence type="ECO:0000313" key="15">
    <source>
        <dbReference type="EMBL" id="EER33635.1"/>
    </source>
</evidence>
<dbReference type="OrthoDB" id="10266018at2759"/>
<dbReference type="InterPro" id="IPR006671">
    <property type="entry name" value="Cyclin_N"/>
</dbReference>
<keyword evidence="9" id="KW-0804">Transcription</keyword>
<dbReference type="KEGG" id="ctp:CTRG_02453"/>
<sequence>MSADYWNSSQRNQWQLTRFSLLEARRKVLLLERKMIQNGLIKDYPNIIYDYNMRIYLHNLLIKLGRRLNIRQLALATAEIYLTRFLTRVSIKEINVYLLITTCLYVACKIEECPQHIRLIISEARNIWPEYIPHDVTKLAEFEFYLIEEMDSYLLLHHPYKSLIQIRDFLKNNYANYGFKLTEEELQNAWSLINDSYITDVHLLLPPHTIAIAAIYITIVLKKNLSHLRQSNNNSNSNTAVSSSAVNNNNNSGSNSNNNGGGNTVTNNTTNNTTTSTGESNEENGKEMNIDDLMNLTKVTNTKLGDDKMDIDSTNNGQQSQSETQNQNQQTNTDQLNNFDLDILDEDTIKINKFMNFLEHSHINLDEVVEAVQDMMNMYVLWNRYNEQGVKKALQVMLLNRM</sequence>
<feature type="compositionally biased region" description="Low complexity" evidence="13">
    <location>
        <begin position="313"/>
        <end position="332"/>
    </location>
</feature>
<dbReference type="GO" id="GO:0016592">
    <property type="term" value="C:mediator complex"/>
    <property type="evidence" value="ECO:0007669"/>
    <property type="project" value="EnsemblFungi"/>
</dbReference>
<evidence type="ECO:0000259" key="14">
    <source>
        <dbReference type="SMART" id="SM00385"/>
    </source>
</evidence>
<dbReference type="CDD" id="cd20513">
    <property type="entry name" value="CYCLIN_CCNC_rpt1"/>
    <property type="match status" value="1"/>
</dbReference>
<dbReference type="VEuPathDB" id="FungiDB:CTRG_02453"/>
<evidence type="ECO:0000256" key="2">
    <source>
        <dbReference type="ARBA" id="ARBA00008638"/>
    </source>
</evidence>
<dbReference type="GeneID" id="8297571"/>
<reference evidence="15 16" key="1">
    <citation type="journal article" date="2009" name="Nature">
        <title>Evolution of pathogenicity and sexual reproduction in eight Candida genomes.</title>
        <authorList>
            <person name="Butler G."/>
            <person name="Rasmussen M.D."/>
            <person name="Lin M.F."/>
            <person name="Santos M.A."/>
            <person name="Sakthikumar S."/>
            <person name="Munro C.A."/>
            <person name="Rheinbay E."/>
            <person name="Grabherr M."/>
            <person name="Forche A."/>
            <person name="Reedy J.L."/>
            <person name="Agrafioti I."/>
            <person name="Arnaud M.B."/>
            <person name="Bates S."/>
            <person name="Brown A.J."/>
            <person name="Brunke S."/>
            <person name="Costanzo M.C."/>
            <person name="Fitzpatrick D.A."/>
            <person name="de Groot P.W."/>
            <person name="Harris D."/>
            <person name="Hoyer L.L."/>
            <person name="Hube B."/>
            <person name="Klis F.M."/>
            <person name="Kodira C."/>
            <person name="Lennard N."/>
            <person name="Logue M.E."/>
            <person name="Martin R."/>
            <person name="Neiman A.M."/>
            <person name="Nikolaou E."/>
            <person name="Quail M.A."/>
            <person name="Quinn J."/>
            <person name="Santos M.C."/>
            <person name="Schmitzberger F.F."/>
            <person name="Sherlock G."/>
            <person name="Shah P."/>
            <person name="Silverstein K.A."/>
            <person name="Skrzypek M.S."/>
            <person name="Soll D."/>
            <person name="Staggs R."/>
            <person name="Stansfield I."/>
            <person name="Stumpf M.P."/>
            <person name="Sudbery P.E."/>
            <person name="Srikantha T."/>
            <person name="Zeng Q."/>
            <person name="Berman J."/>
            <person name="Berriman M."/>
            <person name="Heitman J."/>
            <person name="Gow N.A."/>
            <person name="Lorenz M.C."/>
            <person name="Birren B.W."/>
            <person name="Kellis M."/>
            <person name="Cuomo C.A."/>
        </authorList>
    </citation>
    <scope>NUCLEOTIDE SEQUENCE [LARGE SCALE GENOMIC DNA]</scope>
    <source>
        <strain evidence="16">ATCC MYA-3404 / T1</strain>
    </source>
</reference>
<keyword evidence="7 12" id="KW-0195">Cyclin</keyword>
<accession>C5MAE1</accession>
<keyword evidence="6" id="KW-0805">Transcription regulation</keyword>
<dbReference type="InterPro" id="IPR043198">
    <property type="entry name" value="Cyclin/Ssn8"/>
</dbReference>
<dbReference type="GO" id="GO:0000979">
    <property type="term" value="F:RNA polymerase II core promoter sequence-specific DNA binding"/>
    <property type="evidence" value="ECO:0007669"/>
    <property type="project" value="EnsemblFungi"/>
</dbReference>
<dbReference type="GO" id="GO:0045944">
    <property type="term" value="P:positive regulation of transcription by RNA polymerase II"/>
    <property type="evidence" value="ECO:0007669"/>
    <property type="project" value="EnsemblFungi"/>
</dbReference>
<dbReference type="InterPro" id="IPR036915">
    <property type="entry name" value="Cyclin-like_sf"/>
</dbReference>
<evidence type="ECO:0000256" key="8">
    <source>
        <dbReference type="ARBA" id="ARBA00023159"/>
    </source>
</evidence>
<dbReference type="eggNOG" id="KOG0794">
    <property type="taxonomic scope" value="Eukaryota"/>
</dbReference>
<dbReference type="InterPro" id="IPR013763">
    <property type="entry name" value="Cyclin-like_dom"/>
</dbReference>
<dbReference type="Proteomes" id="UP000002037">
    <property type="component" value="Unassembled WGS sequence"/>
</dbReference>
<evidence type="ECO:0000313" key="16">
    <source>
        <dbReference type="Proteomes" id="UP000002037"/>
    </source>
</evidence>
<evidence type="ECO:0000256" key="11">
    <source>
        <dbReference type="ARBA" id="ARBA00025278"/>
    </source>
</evidence>
<dbReference type="Pfam" id="PF00134">
    <property type="entry name" value="Cyclin_N"/>
    <property type="match status" value="1"/>
</dbReference>
<dbReference type="PANTHER" id="PTHR10026">
    <property type="entry name" value="CYCLIN"/>
    <property type="match status" value="1"/>
</dbReference>
<dbReference type="AlphaFoldDB" id="C5MAE1"/>
<evidence type="ECO:0000256" key="12">
    <source>
        <dbReference type="RuleBase" id="RU000383"/>
    </source>
</evidence>
<dbReference type="SUPFAM" id="SSF47954">
    <property type="entry name" value="Cyclin-like"/>
    <property type="match status" value="2"/>
</dbReference>
<dbReference type="GO" id="GO:1990508">
    <property type="term" value="C:CKM complex"/>
    <property type="evidence" value="ECO:0007669"/>
    <property type="project" value="EnsemblFungi"/>
</dbReference>
<dbReference type="GO" id="GO:0000122">
    <property type="term" value="P:negative regulation of transcription by RNA polymerase II"/>
    <property type="evidence" value="ECO:0007669"/>
    <property type="project" value="EnsemblFungi"/>
</dbReference>
<dbReference type="HOGENOM" id="CLU_034754_2_1_1"/>
<comment type="subcellular location">
    <subcellularLocation>
        <location evidence="1">Nucleus</location>
    </subcellularLocation>
</comment>
<evidence type="ECO:0000256" key="6">
    <source>
        <dbReference type="ARBA" id="ARBA00023015"/>
    </source>
</evidence>
<comment type="function">
    <text evidence="11">Component of the SRB8-11 complex. The SRB8-11 complex is a regulatory module of the Mediator complex which is itself involved in regulation of basal and activated RNA polymerase II-dependent transcription. The SRB8-11 complex may be involved in the transcriptional repression of a subset of genes regulated by Mediator. It may inhibit the association of the Mediator complex with RNA polymerase II to form the holoenzyme complex. The SRB8-11 complex phosphorylates the C-terminal domain (CTD) of the largest subunit of RNA polymerase II.</text>
</comment>
<dbReference type="FunFam" id="1.10.472.10:FF:000077">
    <property type="entry name" value="RNA polymerase II holoenzyme cyclin-like subunit"/>
    <property type="match status" value="1"/>
</dbReference>
<evidence type="ECO:0000256" key="3">
    <source>
        <dbReference type="ARBA" id="ARBA00011612"/>
    </source>
</evidence>
<keyword evidence="10" id="KW-0539">Nucleus</keyword>
<evidence type="ECO:0000256" key="9">
    <source>
        <dbReference type="ARBA" id="ARBA00023163"/>
    </source>
</evidence>
<feature type="region of interest" description="Disordered" evidence="13">
    <location>
        <begin position="231"/>
        <end position="332"/>
    </location>
</feature>
<evidence type="ECO:0000256" key="5">
    <source>
        <dbReference type="ARBA" id="ARBA00022491"/>
    </source>
</evidence>
<dbReference type="Gene3D" id="1.10.472.10">
    <property type="entry name" value="Cyclin-like"/>
    <property type="match status" value="2"/>
</dbReference>